<dbReference type="AlphaFoldDB" id="A0A6J6PB27"/>
<dbReference type="EMBL" id="CAFBMI010000004">
    <property type="protein sequence ID" value="CAB4891520.1"/>
    <property type="molecule type" value="Genomic_DNA"/>
</dbReference>
<dbReference type="InterPro" id="IPR050137">
    <property type="entry name" value="PyrR_bifunctional"/>
</dbReference>
<dbReference type="PANTHER" id="PTHR11608">
    <property type="entry name" value="BIFUNCTIONAL PROTEIN PYRR"/>
    <property type="match status" value="1"/>
</dbReference>
<name>A0A6J6PB27_9ZZZZ</name>
<accession>A0A6J6PB27</accession>
<dbReference type="InterPro" id="IPR029057">
    <property type="entry name" value="PRTase-like"/>
</dbReference>
<protein>
    <submittedName>
        <fullName evidence="6">Unannotated protein</fullName>
    </submittedName>
</protein>
<keyword evidence="2" id="KW-0805">Transcription regulation</keyword>
<evidence type="ECO:0000313" key="8">
    <source>
        <dbReference type="EMBL" id="CAB4891520.1"/>
    </source>
</evidence>
<organism evidence="6">
    <name type="scientific">freshwater metagenome</name>
    <dbReference type="NCBI Taxonomy" id="449393"/>
    <lineage>
        <taxon>unclassified sequences</taxon>
        <taxon>metagenomes</taxon>
        <taxon>ecological metagenomes</taxon>
    </lineage>
</organism>
<reference evidence="6" key="1">
    <citation type="submission" date="2020-05" db="EMBL/GenBank/DDBJ databases">
        <authorList>
            <person name="Chiriac C."/>
            <person name="Salcher M."/>
            <person name="Ghai R."/>
            <person name="Kavagutti S V."/>
        </authorList>
    </citation>
    <scope>NUCLEOTIDE SEQUENCE</scope>
</reference>
<dbReference type="FunFam" id="3.40.50.2020:FF:000020">
    <property type="entry name" value="Bifunctional protein PyrR"/>
    <property type="match status" value="1"/>
</dbReference>
<evidence type="ECO:0000256" key="1">
    <source>
        <dbReference type="ARBA" id="ARBA00005565"/>
    </source>
</evidence>
<dbReference type="InterPro" id="IPR000836">
    <property type="entry name" value="PRTase_dom"/>
</dbReference>
<comment type="similarity">
    <text evidence="1">Belongs to the purine/pyrimidine phosphoribosyltransferase family. PyrR subfamily.</text>
</comment>
<dbReference type="SUPFAM" id="SSF53271">
    <property type="entry name" value="PRTase-like"/>
    <property type="match status" value="1"/>
</dbReference>
<sequence length="180" mass="19669">MSIAMPAVDISRAITRISHEILERNGGSDSITLLGIPTRGAHLAKRIASQIAQIEGREVPVGTLDITLHRDDLRMRPPRGLAPTLIPTQGIEGRDVILIDDVFYSGRTIRAALDALGEIGRPRTVQLAVLVDRGHRELPIRADFVGKNLPTSRLQSVKVHLSELDGIDEVLLEEEAVISQ</sequence>
<dbReference type="EMBL" id="CAEZXT010000017">
    <property type="protein sequence ID" value="CAB4693903.1"/>
    <property type="molecule type" value="Genomic_DNA"/>
</dbReference>
<dbReference type="EMBL" id="CAEZZZ010000002">
    <property type="protein sequence ID" value="CAB4770143.1"/>
    <property type="molecule type" value="Genomic_DNA"/>
</dbReference>
<evidence type="ECO:0000256" key="3">
    <source>
        <dbReference type="ARBA" id="ARBA00023163"/>
    </source>
</evidence>
<evidence type="ECO:0000313" key="7">
    <source>
        <dbReference type="EMBL" id="CAB4770143.1"/>
    </source>
</evidence>
<evidence type="ECO:0000256" key="2">
    <source>
        <dbReference type="ARBA" id="ARBA00023015"/>
    </source>
</evidence>
<dbReference type="EMBL" id="CAEZWS010000003">
    <property type="protein sequence ID" value="CAB4655753.1"/>
    <property type="molecule type" value="Genomic_DNA"/>
</dbReference>
<dbReference type="InterPro" id="IPR023050">
    <property type="entry name" value="PyrR"/>
</dbReference>
<dbReference type="NCBIfam" id="NF003549">
    <property type="entry name" value="PRK05205.1-5"/>
    <property type="match status" value="1"/>
</dbReference>
<dbReference type="CDD" id="cd06223">
    <property type="entry name" value="PRTases_typeI"/>
    <property type="match status" value="1"/>
</dbReference>
<evidence type="ECO:0000313" key="6">
    <source>
        <dbReference type="EMBL" id="CAB4693903.1"/>
    </source>
</evidence>
<dbReference type="Pfam" id="PF00156">
    <property type="entry name" value="Pribosyltran"/>
    <property type="match status" value="1"/>
</dbReference>
<keyword evidence="3" id="KW-0804">Transcription</keyword>
<proteinExistence type="inferred from homology"/>
<dbReference type="HAMAP" id="MF_01219">
    <property type="entry name" value="PyrR"/>
    <property type="match status" value="1"/>
</dbReference>
<evidence type="ECO:0000313" key="5">
    <source>
        <dbReference type="EMBL" id="CAB4655753.1"/>
    </source>
</evidence>
<gene>
    <name evidence="5" type="ORF">UFOPK2288_00096</name>
    <name evidence="6" type="ORF">UFOPK2589_00439</name>
    <name evidence="7" type="ORF">UFOPK2931_00099</name>
    <name evidence="8" type="ORF">UFOPK3558_00117</name>
</gene>
<dbReference type="NCBIfam" id="NF003547">
    <property type="entry name" value="PRK05205.1-3"/>
    <property type="match status" value="1"/>
</dbReference>
<dbReference type="Gene3D" id="3.40.50.2020">
    <property type="match status" value="1"/>
</dbReference>
<feature type="domain" description="Phosphoribosyltransferase" evidence="4">
    <location>
        <begin position="11"/>
        <end position="146"/>
    </location>
</feature>
<dbReference type="PANTHER" id="PTHR11608:SF0">
    <property type="entry name" value="BIFUNCTIONAL PROTEIN PYRR"/>
    <property type="match status" value="1"/>
</dbReference>
<evidence type="ECO:0000259" key="4">
    <source>
        <dbReference type="Pfam" id="PF00156"/>
    </source>
</evidence>